<evidence type="ECO:0000256" key="2">
    <source>
        <dbReference type="SAM" id="MobiDB-lite"/>
    </source>
</evidence>
<evidence type="ECO:0000313" key="4">
    <source>
        <dbReference type="Proteomes" id="UP000595140"/>
    </source>
</evidence>
<feature type="region of interest" description="Disordered" evidence="2">
    <location>
        <begin position="1"/>
        <end position="25"/>
    </location>
</feature>
<name>A0A484L461_9ASTE</name>
<keyword evidence="1" id="KW-0175">Coiled coil</keyword>
<gene>
    <name evidence="3" type="ORF">CCAM_LOCUS12864</name>
</gene>
<feature type="compositionally biased region" description="Low complexity" evidence="2">
    <location>
        <begin position="137"/>
        <end position="149"/>
    </location>
</feature>
<reference evidence="3 4" key="1">
    <citation type="submission" date="2018-04" db="EMBL/GenBank/DDBJ databases">
        <authorList>
            <person name="Vogel A."/>
        </authorList>
    </citation>
    <scope>NUCLEOTIDE SEQUENCE [LARGE SCALE GENOMIC DNA]</scope>
</reference>
<feature type="compositionally biased region" description="Basic and acidic residues" evidence="2">
    <location>
        <begin position="88"/>
        <end position="125"/>
    </location>
</feature>
<organism evidence="3 4">
    <name type="scientific">Cuscuta campestris</name>
    <dbReference type="NCBI Taxonomy" id="132261"/>
    <lineage>
        <taxon>Eukaryota</taxon>
        <taxon>Viridiplantae</taxon>
        <taxon>Streptophyta</taxon>
        <taxon>Embryophyta</taxon>
        <taxon>Tracheophyta</taxon>
        <taxon>Spermatophyta</taxon>
        <taxon>Magnoliopsida</taxon>
        <taxon>eudicotyledons</taxon>
        <taxon>Gunneridae</taxon>
        <taxon>Pentapetalae</taxon>
        <taxon>asterids</taxon>
        <taxon>lamiids</taxon>
        <taxon>Solanales</taxon>
        <taxon>Convolvulaceae</taxon>
        <taxon>Cuscuteae</taxon>
        <taxon>Cuscuta</taxon>
        <taxon>Cuscuta subgen. Grammica</taxon>
        <taxon>Cuscuta sect. Cleistogrammica</taxon>
    </lineage>
</organism>
<sequence length="358" mass="41423">MEKELSGHLNDEGTHGDVGGYSPGRNLREYEINELRMQALENQEAEVEALGAQLEKRQAELQENARNEYSAPPQNQEAEAEAETLRAQLEKRQAKQQEKAKFEKRAARGKKLSDQALRMEKELMVRPKHGRDLQTPQNQEAEALRAQAEQQEKARNEYRAARGEKSSDQALQRVWELDGRMNDEHRHENLGGHSLDKVSRENELRDEIIIKKNVITEKEGELMKSREQLFSGESMLQFIGSLMLLIALLTEWPTEDAPWTFDTLVEKVQAYMTVVFKCRVDAFGRLNQDFDRYVNSYVQFLQRASDCGFRYRRTGLTHFSLNSRPNNLVNLRHLDEELRAAREELKNLLRTLRAAAAE</sequence>
<dbReference type="EMBL" id="OOIL02001001">
    <property type="protein sequence ID" value="VFQ71088.1"/>
    <property type="molecule type" value="Genomic_DNA"/>
</dbReference>
<keyword evidence="4" id="KW-1185">Reference proteome</keyword>
<feature type="region of interest" description="Disordered" evidence="2">
    <location>
        <begin position="58"/>
        <end position="170"/>
    </location>
</feature>
<accession>A0A484L461</accession>
<protein>
    <submittedName>
        <fullName evidence="3">Uncharacterized protein</fullName>
    </submittedName>
</protein>
<feature type="coiled-coil region" evidence="1">
    <location>
        <begin position="328"/>
        <end position="358"/>
    </location>
</feature>
<dbReference type="AlphaFoldDB" id="A0A484L461"/>
<dbReference type="Proteomes" id="UP000595140">
    <property type="component" value="Unassembled WGS sequence"/>
</dbReference>
<feature type="compositionally biased region" description="Basic and acidic residues" evidence="2">
    <location>
        <begin position="1"/>
        <end position="15"/>
    </location>
</feature>
<evidence type="ECO:0000256" key="1">
    <source>
        <dbReference type="SAM" id="Coils"/>
    </source>
</evidence>
<evidence type="ECO:0000313" key="3">
    <source>
        <dbReference type="EMBL" id="VFQ71088.1"/>
    </source>
</evidence>
<proteinExistence type="predicted"/>
<feature type="compositionally biased region" description="Basic and acidic residues" evidence="2">
    <location>
        <begin position="150"/>
        <end position="167"/>
    </location>
</feature>